<dbReference type="PRINTS" id="PR00412">
    <property type="entry name" value="EPOXHYDRLASE"/>
</dbReference>
<keyword evidence="6" id="KW-0732">Signal</keyword>
<evidence type="ECO:0000256" key="4">
    <source>
        <dbReference type="ARBA" id="ARBA00041848"/>
    </source>
</evidence>
<evidence type="ECO:0000256" key="3">
    <source>
        <dbReference type="ARBA" id="ARBA00039466"/>
    </source>
</evidence>
<dbReference type="GeneTree" id="ENSGT00390000007336"/>
<dbReference type="Pfam" id="PF00561">
    <property type="entry name" value="Abhydrolase_1"/>
    <property type="match status" value="1"/>
</dbReference>
<dbReference type="InterPro" id="IPR000073">
    <property type="entry name" value="AB_hydrolase_1"/>
</dbReference>
<keyword evidence="9" id="KW-1185">Reference proteome</keyword>
<evidence type="ECO:0000313" key="8">
    <source>
        <dbReference type="Ensembl" id="ENSAOCP00000064356.1"/>
    </source>
</evidence>
<feature type="compositionally biased region" description="Polar residues" evidence="5">
    <location>
        <begin position="115"/>
        <end position="131"/>
    </location>
</feature>
<dbReference type="Ensembl" id="ENSAOCT00000043408.1">
    <property type="protein sequence ID" value="ENSAOCP00000064356.1"/>
    <property type="gene ID" value="ENSAOCG00000031310.1"/>
</dbReference>
<feature type="compositionally biased region" description="Basic residues" evidence="5">
    <location>
        <begin position="173"/>
        <end position="182"/>
    </location>
</feature>
<organism evidence="8 9">
    <name type="scientific">Amphiprion ocellaris</name>
    <name type="common">Clown anemonefish</name>
    <dbReference type="NCBI Taxonomy" id="80972"/>
    <lineage>
        <taxon>Eukaryota</taxon>
        <taxon>Metazoa</taxon>
        <taxon>Chordata</taxon>
        <taxon>Craniata</taxon>
        <taxon>Vertebrata</taxon>
        <taxon>Euteleostomi</taxon>
        <taxon>Actinopterygii</taxon>
        <taxon>Neopterygii</taxon>
        <taxon>Teleostei</taxon>
        <taxon>Neoteleostei</taxon>
        <taxon>Acanthomorphata</taxon>
        <taxon>Ovalentaria</taxon>
        <taxon>Pomacentridae</taxon>
        <taxon>Amphiprion</taxon>
    </lineage>
</organism>
<evidence type="ECO:0000256" key="6">
    <source>
        <dbReference type="SAM" id="SignalP"/>
    </source>
</evidence>
<dbReference type="GO" id="GO:0055088">
    <property type="term" value="P:lipid homeostasis"/>
    <property type="evidence" value="ECO:0007669"/>
    <property type="project" value="TreeGrafter"/>
</dbReference>
<accession>A0AAQ5ZIX2</accession>
<reference evidence="8 9" key="1">
    <citation type="submission" date="2022-01" db="EMBL/GenBank/DDBJ databases">
        <title>A chromosome-scale genome assembly of the false clownfish, Amphiprion ocellaris.</title>
        <authorList>
            <person name="Ryu T."/>
        </authorList>
    </citation>
    <scope>NUCLEOTIDE SEQUENCE [LARGE SCALE GENOMIC DNA]</scope>
</reference>
<dbReference type="InterPro" id="IPR000639">
    <property type="entry name" value="Epox_hydrolase-like"/>
</dbReference>
<dbReference type="FunFam" id="3.40.50.1820:FF:000017">
    <property type="entry name" value="Abhydrolase domain containing 8"/>
    <property type="match status" value="1"/>
</dbReference>
<feature type="region of interest" description="Disordered" evidence="5">
    <location>
        <begin position="450"/>
        <end position="503"/>
    </location>
</feature>
<dbReference type="PANTHER" id="PTHR42886">
    <property type="entry name" value="RE40534P-RELATED"/>
    <property type="match status" value="1"/>
</dbReference>
<dbReference type="GO" id="GO:0052689">
    <property type="term" value="F:carboxylic ester hydrolase activity"/>
    <property type="evidence" value="ECO:0007669"/>
    <property type="project" value="TreeGrafter"/>
</dbReference>
<dbReference type="SUPFAM" id="SSF53474">
    <property type="entry name" value="alpha/beta-Hydrolases"/>
    <property type="match status" value="1"/>
</dbReference>
<dbReference type="PANTHER" id="PTHR42886:SF83">
    <property type="entry name" value="PROTEIN ABHD8"/>
    <property type="match status" value="1"/>
</dbReference>
<evidence type="ECO:0000256" key="1">
    <source>
        <dbReference type="ARBA" id="ARBA00008645"/>
    </source>
</evidence>
<sequence length="503" mass="55334">MEKTWWAGTSRLAAMLTSFIEGLLCCLASKSANVVVPVETSEPADGYEFVEVKPGRVLRVRHIIPDRPVLEEPTGQGGSVSCKRKITVYRNGQLFIENLGDRASTEVKNCHNGESEPNSTVQVELTDSGNSPLPVRIPEGRSDSVTAGNNGASETGAAGDAPAAGQTEPSQQLRKRRRKPKRSVVIDCERKISACKGTHPDVALFFIHGVGGSLDIWGSQLDFFSRLGYEVIAPDLAGHGASTAPQIAAAYTFYALAEDMRLIFKRYARKRNILIGHSYGVSFCTFLAHEYPEQIHKMVMINGGGPTALEPSLCSIFNLPTCVLHCLSPLLAWSFLKAGFARQGAKEKQLLKENNAFNVSSFVLRAMMSGQYWPEGDEVYHAELTVPTLLVHGMHDKFVPVEEDQRMAEILLLAFLKVLEDGSHMIMMECPEAVNTLLHEFFLWEPVTHAPPKKESKTRPETAKAQNDNTKAISELAKVRPATARQTSSNDRTEDKPDSKAKK</sequence>
<dbReference type="PRINTS" id="PR00111">
    <property type="entry name" value="ABHYDROLASE"/>
</dbReference>
<evidence type="ECO:0000313" key="9">
    <source>
        <dbReference type="Proteomes" id="UP001501940"/>
    </source>
</evidence>
<reference evidence="8" key="3">
    <citation type="submission" date="2025-09" db="UniProtKB">
        <authorList>
            <consortium name="Ensembl"/>
        </authorList>
    </citation>
    <scope>IDENTIFICATION</scope>
</reference>
<dbReference type="GO" id="GO:1900226">
    <property type="term" value="P:negative regulation of NLRP3 inflammasome complex assembly"/>
    <property type="evidence" value="ECO:0007669"/>
    <property type="project" value="UniProtKB-ARBA"/>
</dbReference>
<proteinExistence type="inferred from homology"/>
<reference evidence="8" key="2">
    <citation type="submission" date="2025-08" db="UniProtKB">
        <authorList>
            <consortium name="Ensembl"/>
        </authorList>
    </citation>
    <scope>IDENTIFICATION</scope>
</reference>
<evidence type="ECO:0000256" key="5">
    <source>
        <dbReference type="SAM" id="MobiDB-lite"/>
    </source>
</evidence>
<comment type="similarity">
    <text evidence="1">Belongs to the AB hydrolase superfamily.</text>
</comment>
<feature type="compositionally biased region" description="Basic and acidic residues" evidence="5">
    <location>
        <begin position="491"/>
        <end position="503"/>
    </location>
</feature>
<dbReference type="GO" id="GO:0006654">
    <property type="term" value="P:phosphatidic acid biosynthetic process"/>
    <property type="evidence" value="ECO:0007669"/>
    <property type="project" value="TreeGrafter"/>
</dbReference>
<feature type="domain" description="AB hydrolase-1" evidence="7">
    <location>
        <begin position="203"/>
        <end position="305"/>
    </location>
</feature>
<name>A0AAQ5ZIX2_AMPOC</name>
<evidence type="ECO:0000259" key="7">
    <source>
        <dbReference type="Pfam" id="PF00561"/>
    </source>
</evidence>
<feature type="chain" id="PRO_5043725523" description="Protein ABHD8" evidence="6">
    <location>
        <begin position="23"/>
        <end position="503"/>
    </location>
</feature>
<dbReference type="GO" id="GO:0005739">
    <property type="term" value="C:mitochondrion"/>
    <property type="evidence" value="ECO:0007669"/>
    <property type="project" value="TreeGrafter"/>
</dbReference>
<keyword evidence="2" id="KW-0378">Hydrolase</keyword>
<feature type="compositionally biased region" description="Polar residues" evidence="5">
    <location>
        <begin position="143"/>
        <end position="153"/>
    </location>
</feature>
<feature type="signal peptide" evidence="6">
    <location>
        <begin position="1"/>
        <end position="22"/>
    </location>
</feature>
<protein>
    <recommendedName>
        <fullName evidence="3">Protein ABHD8</fullName>
    </recommendedName>
    <alternativeName>
        <fullName evidence="4">Alpha/beta hydrolase domain-containing protein 8</fullName>
    </alternativeName>
</protein>
<feature type="region of interest" description="Disordered" evidence="5">
    <location>
        <begin position="110"/>
        <end position="182"/>
    </location>
</feature>
<feature type="compositionally biased region" description="Basic and acidic residues" evidence="5">
    <location>
        <begin position="452"/>
        <end position="462"/>
    </location>
</feature>
<dbReference type="Proteomes" id="UP001501940">
    <property type="component" value="Chromosome 2"/>
</dbReference>
<evidence type="ECO:0000256" key="2">
    <source>
        <dbReference type="ARBA" id="ARBA00022801"/>
    </source>
</evidence>
<dbReference type="Gene3D" id="3.40.50.1820">
    <property type="entry name" value="alpha/beta hydrolase"/>
    <property type="match status" value="1"/>
</dbReference>
<dbReference type="GO" id="GO:0042171">
    <property type="term" value="F:lysophosphatidic acid acyltransferase activity"/>
    <property type="evidence" value="ECO:0007669"/>
    <property type="project" value="TreeGrafter"/>
</dbReference>
<dbReference type="AlphaFoldDB" id="A0AAQ5ZIX2"/>
<dbReference type="InterPro" id="IPR029058">
    <property type="entry name" value="AB_hydrolase_fold"/>
</dbReference>